<proteinExistence type="predicted"/>
<reference evidence="1 2" key="1">
    <citation type="journal article" date="2014" name="Genome Biol. Evol.">
        <title>The genome of the myxosporean Thelohanellus kitauei shows adaptations to nutrient acquisition within its fish host.</title>
        <authorList>
            <person name="Yang Y."/>
            <person name="Xiong J."/>
            <person name="Zhou Z."/>
            <person name="Huo F."/>
            <person name="Miao W."/>
            <person name="Ran C."/>
            <person name="Liu Y."/>
            <person name="Zhang J."/>
            <person name="Feng J."/>
            <person name="Wang M."/>
            <person name="Wang M."/>
            <person name="Wang L."/>
            <person name="Yao B."/>
        </authorList>
    </citation>
    <scope>NUCLEOTIDE SEQUENCE [LARGE SCALE GENOMIC DNA]</scope>
    <source>
        <strain evidence="1">Wuqing</strain>
    </source>
</reference>
<gene>
    <name evidence="1" type="ORF">RF11_13947</name>
</gene>
<dbReference type="EMBL" id="JWZT01005390">
    <property type="protein sequence ID" value="KII60974.1"/>
    <property type="molecule type" value="Genomic_DNA"/>
</dbReference>
<accession>A0A0C2M9H2</accession>
<evidence type="ECO:0000313" key="1">
    <source>
        <dbReference type="EMBL" id="KII60974.1"/>
    </source>
</evidence>
<dbReference type="Proteomes" id="UP000031668">
    <property type="component" value="Unassembled WGS sequence"/>
</dbReference>
<protein>
    <submittedName>
        <fullName evidence="1">Uncharacterized protein</fullName>
    </submittedName>
</protein>
<comment type="caution">
    <text evidence="1">The sequence shown here is derived from an EMBL/GenBank/DDBJ whole genome shotgun (WGS) entry which is preliminary data.</text>
</comment>
<evidence type="ECO:0000313" key="2">
    <source>
        <dbReference type="Proteomes" id="UP000031668"/>
    </source>
</evidence>
<organism evidence="1 2">
    <name type="scientific">Thelohanellus kitauei</name>
    <name type="common">Myxosporean</name>
    <dbReference type="NCBI Taxonomy" id="669202"/>
    <lineage>
        <taxon>Eukaryota</taxon>
        <taxon>Metazoa</taxon>
        <taxon>Cnidaria</taxon>
        <taxon>Myxozoa</taxon>
        <taxon>Myxosporea</taxon>
        <taxon>Bivalvulida</taxon>
        <taxon>Platysporina</taxon>
        <taxon>Myxobolidae</taxon>
        <taxon>Thelohanellus</taxon>
    </lineage>
</organism>
<name>A0A0C2M9H2_THEKT</name>
<sequence>MIGFYMQSEFEIGLCQQKTNDSFFRNLYYPIFRCIQRARIKAEPSKFSKKSILCIYKPYSSNLGKNHVAYSQEYMVINIVVFPKKRVNRTAEKRPERKKSLEIMEVKARLTRHRIQNEILKID</sequence>
<keyword evidence="2" id="KW-1185">Reference proteome</keyword>
<dbReference type="AlphaFoldDB" id="A0A0C2M9H2"/>